<evidence type="ECO:0000256" key="2">
    <source>
        <dbReference type="ARBA" id="ARBA00023125"/>
    </source>
</evidence>
<dbReference type="RefSeq" id="WP_189670507.1">
    <property type="nucleotide sequence ID" value="NZ_BNAS01000005.1"/>
</dbReference>
<dbReference type="Gene3D" id="1.10.357.10">
    <property type="entry name" value="Tetracycline Repressor, domain 2"/>
    <property type="match status" value="1"/>
</dbReference>
<keyword evidence="3" id="KW-0804">Transcription</keyword>
<gene>
    <name evidence="6" type="ORF">GCM10017772_34400</name>
</gene>
<evidence type="ECO:0000259" key="5">
    <source>
        <dbReference type="PROSITE" id="PS50977"/>
    </source>
</evidence>
<evidence type="ECO:0000313" key="7">
    <source>
        <dbReference type="Proteomes" id="UP000627369"/>
    </source>
</evidence>
<dbReference type="InterPro" id="IPR036271">
    <property type="entry name" value="Tet_transcr_reg_TetR-rel_C_sf"/>
</dbReference>
<evidence type="ECO:0000256" key="1">
    <source>
        <dbReference type="ARBA" id="ARBA00023015"/>
    </source>
</evidence>
<dbReference type="Proteomes" id="UP000627369">
    <property type="component" value="Unassembled WGS sequence"/>
</dbReference>
<feature type="domain" description="HTH tetR-type" evidence="5">
    <location>
        <begin position="21"/>
        <end position="81"/>
    </location>
</feature>
<dbReference type="PROSITE" id="PS50977">
    <property type="entry name" value="HTH_TETR_2"/>
    <property type="match status" value="1"/>
</dbReference>
<comment type="caution">
    <text evidence="6">The sequence shown here is derived from an EMBL/GenBank/DDBJ whole genome shotgun (WGS) entry which is preliminary data.</text>
</comment>
<name>A0A919G262_9MICO</name>
<dbReference type="PANTHER" id="PTHR30055:SF234">
    <property type="entry name" value="HTH-TYPE TRANSCRIPTIONAL REGULATOR BETI"/>
    <property type="match status" value="1"/>
</dbReference>
<dbReference type="AlphaFoldDB" id="A0A919G262"/>
<dbReference type="InterPro" id="IPR009057">
    <property type="entry name" value="Homeodomain-like_sf"/>
</dbReference>
<dbReference type="SUPFAM" id="SSF46689">
    <property type="entry name" value="Homeodomain-like"/>
    <property type="match status" value="1"/>
</dbReference>
<reference evidence="6" key="1">
    <citation type="journal article" date="2014" name="Int. J. Syst. Evol. Microbiol.">
        <title>Complete genome sequence of Corynebacterium casei LMG S-19264T (=DSM 44701T), isolated from a smear-ripened cheese.</title>
        <authorList>
            <consortium name="US DOE Joint Genome Institute (JGI-PGF)"/>
            <person name="Walter F."/>
            <person name="Albersmeier A."/>
            <person name="Kalinowski J."/>
            <person name="Ruckert C."/>
        </authorList>
    </citation>
    <scope>NUCLEOTIDE SEQUENCE</scope>
    <source>
        <strain evidence="6">CGMCC 4.7398</strain>
    </source>
</reference>
<protein>
    <submittedName>
        <fullName evidence="6">TetR family transcriptional regulator</fullName>
    </submittedName>
</protein>
<keyword evidence="2 4" id="KW-0238">DNA-binding</keyword>
<evidence type="ECO:0000256" key="4">
    <source>
        <dbReference type="PROSITE-ProRule" id="PRU00335"/>
    </source>
</evidence>
<proteinExistence type="predicted"/>
<sequence>MVSDALPSRAARPRGVYAKTPQRQREIVEAAAAVFAARGYSGGSLRQVAKDIGVSVTSVMHHFSSKELLLEAVLEHADSEAIREIDLDPARDGLRVTIVRLAETGQEHPNLLRLLAVLSSEASAVEHPAHEWFVERYQRVVEGMAGWIDADPTLDLAPDNARVLARRIVALWDGLQLQWLLRPDFDLVAELDAAVAALVDQARRAELPH</sequence>
<keyword evidence="7" id="KW-1185">Reference proteome</keyword>
<accession>A0A919G262</accession>
<feature type="DNA-binding region" description="H-T-H motif" evidence="4">
    <location>
        <begin position="44"/>
        <end position="63"/>
    </location>
</feature>
<dbReference type="GO" id="GO:0000976">
    <property type="term" value="F:transcription cis-regulatory region binding"/>
    <property type="evidence" value="ECO:0007669"/>
    <property type="project" value="TreeGrafter"/>
</dbReference>
<dbReference type="EMBL" id="BNAS01000005">
    <property type="protein sequence ID" value="GHH76249.1"/>
    <property type="molecule type" value="Genomic_DNA"/>
</dbReference>
<dbReference type="InterPro" id="IPR001647">
    <property type="entry name" value="HTH_TetR"/>
</dbReference>
<dbReference type="GO" id="GO:0003700">
    <property type="term" value="F:DNA-binding transcription factor activity"/>
    <property type="evidence" value="ECO:0007669"/>
    <property type="project" value="TreeGrafter"/>
</dbReference>
<keyword evidence="1" id="KW-0805">Transcription regulation</keyword>
<dbReference type="SUPFAM" id="SSF48498">
    <property type="entry name" value="Tetracyclin repressor-like, C-terminal domain"/>
    <property type="match status" value="1"/>
</dbReference>
<evidence type="ECO:0000256" key="3">
    <source>
        <dbReference type="ARBA" id="ARBA00023163"/>
    </source>
</evidence>
<evidence type="ECO:0000313" key="6">
    <source>
        <dbReference type="EMBL" id="GHH76249.1"/>
    </source>
</evidence>
<organism evidence="6 7">
    <name type="scientific">Promicromonospora soli</name>
    <dbReference type="NCBI Taxonomy" id="2035533"/>
    <lineage>
        <taxon>Bacteria</taxon>
        <taxon>Bacillati</taxon>
        <taxon>Actinomycetota</taxon>
        <taxon>Actinomycetes</taxon>
        <taxon>Micrococcales</taxon>
        <taxon>Promicromonosporaceae</taxon>
        <taxon>Promicromonospora</taxon>
    </lineage>
</organism>
<dbReference type="InterPro" id="IPR050109">
    <property type="entry name" value="HTH-type_TetR-like_transc_reg"/>
</dbReference>
<dbReference type="Pfam" id="PF00440">
    <property type="entry name" value="TetR_N"/>
    <property type="match status" value="1"/>
</dbReference>
<reference evidence="6" key="2">
    <citation type="submission" date="2020-09" db="EMBL/GenBank/DDBJ databases">
        <authorList>
            <person name="Sun Q."/>
            <person name="Zhou Y."/>
        </authorList>
    </citation>
    <scope>NUCLEOTIDE SEQUENCE</scope>
    <source>
        <strain evidence="6">CGMCC 4.7398</strain>
    </source>
</reference>
<dbReference type="PRINTS" id="PR00455">
    <property type="entry name" value="HTHTETR"/>
</dbReference>
<dbReference type="PANTHER" id="PTHR30055">
    <property type="entry name" value="HTH-TYPE TRANSCRIPTIONAL REGULATOR RUTR"/>
    <property type="match status" value="1"/>
</dbReference>